<dbReference type="InterPro" id="IPR036610">
    <property type="entry name" value="PEBP-like_sf"/>
</dbReference>
<organism evidence="2">
    <name type="scientific">Clastoptera arizonana</name>
    <name type="common">Arizona spittle bug</name>
    <dbReference type="NCBI Taxonomy" id="38151"/>
    <lineage>
        <taxon>Eukaryota</taxon>
        <taxon>Metazoa</taxon>
        <taxon>Ecdysozoa</taxon>
        <taxon>Arthropoda</taxon>
        <taxon>Hexapoda</taxon>
        <taxon>Insecta</taxon>
        <taxon>Pterygota</taxon>
        <taxon>Neoptera</taxon>
        <taxon>Paraneoptera</taxon>
        <taxon>Hemiptera</taxon>
        <taxon>Auchenorrhyncha</taxon>
        <taxon>Cercopoidea</taxon>
        <taxon>Clastopteridae</taxon>
        <taxon>Clastoptera</taxon>
    </lineage>
</organism>
<feature type="non-terminal residue" evidence="2">
    <location>
        <position position="108"/>
    </location>
</feature>
<name>A0A1B6EH91_9HEMI</name>
<dbReference type="EMBL" id="GEDC01000003">
    <property type="protein sequence ID" value="JAS37295.1"/>
    <property type="molecule type" value="Transcribed_RNA"/>
</dbReference>
<evidence type="ECO:0000313" key="2">
    <source>
        <dbReference type="EMBL" id="JAS37295.1"/>
    </source>
</evidence>
<feature type="signal peptide" evidence="1">
    <location>
        <begin position="1"/>
        <end position="16"/>
    </location>
</feature>
<sequence length="108" mass="12482">MLYAAVVVVILGVASAMYWDTTLGKYNRDYACFGSSLEVISVPELIFVNETTCNSHYNKKEFLCEPYLKYHNIKSKKQLYTQMMIDPNAPNHTYFESYLHWLVVNVVG</sequence>
<accession>A0A1B6EH91</accession>
<feature type="chain" id="PRO_5008582109" evidence="1">
    <location>
        <begin position="17"/>
        <end position="108"/>
    </location>
</feature>
<gene>
    <name evidence="2" type="ORF">g.5904</name>
</gene>
<proteinExistence type="predicted"/>
<dbReference type="Gene3D" id="3.90.280.10">
    <property type="entry name" value="PEBP-like"/>
    <property type="match status" value="1"/>
</dbReference>
<dbReference type="AlphaFoldDB" id="A0A1B6EH91"/>
<dbReference type="SUPFAM" id="SSF49777">
    <property type="entry name" value="PEBP-like"/>
    <property type="match status" value="1"/>
</dbReference>
<reference evidence="2" key="1">
    <citation type="submission" date="2015-12" db="EMBL/GenBank/DDBJ databases">
        <title>De novo transcriptome assembly of four potential Pierce s Disease insect vectors from Arizona vineyards.</title>
        <authorList>
            <person name="Tassone E.E."/>
        </authorList>
    </citation>
    <scope>NUCLEOTIDE SEQUENCE</scope>
</reference>
<keyword evidence="1" id="KW-0732">Signal</keyword>
<protein>
    <submittedName>
        <fullName evidence="2">Uncharacterized protein</fullName>
    </submittedName>
</protein>
<evidence type="ECO:0000256" key="1">
    <source>
        <dbReference type="SAM" id="SignalP"/>
    </source>
</evidence>